<accession>A0A1R4B8S5</accession>
<gene>
    <name evidence="1" type="ORF">VPAL9027_03337</name>
</gene>
<keyword evidence="2" id="KW-1185">Reference proteome</keyword>
<dbReference type="EMBL" id="FUFT01000013">
    <property type="protein sequence ID" value="SJL85302.1"/>
    <property type="molecule type" value="Genomic_DNA"/>
</dbReference>
<dbReference type="Proteomes" id="UP000189475">
    <property type="component" value="Unassembled WGS sequence"/>
</dbReference>
<evidence type="ECO:0000313" key="1">
    <source>
        <dbReference type="EMBL" id="SJL85302.1"/>
    </source>
</evidence>
<evidence type="ECO:0008006" key="3">
    <source>
        <dbReference type="Google" id="ProtNLM"/>
    </source>
</evidence>
<reference evidence="1 2" key="1">
    <citation type="submission" date="2017-02" db="EMBL/GenBank/DDBJ databases">
        <authorList>
            <person name="Peterson S.W."/>
        </authorList>
    </citation>
    <scope>NUCLEOTIDE SEQUENCE [LARGE SCALE GENOMIC DNA]</scope>
    <source>
        <strain evidence="1 2">CECT 9027</strain>
    </source>
</reference>
<dbReference type="OrthoDB" id="5828826at2"/>
<organism evidence="1 2">
    <name type="scientific">Vibrio palustris</name>
    <dbReference type="NCBI Taxonomy" id="1918946"/>
    <lineage>
        <taxon>Bacteria</taxon>
        <taxon>Pseudomonadati</taxon>
        <taxon>Pseudomonadota</taxon>
        <taxon>Gammaproteobacteria</taxon>
        <taxon>Vibrionales</taxon>
        <taxon>Vibrionaceae</taxon>
        <taxon>Vibrio</taxon>
    </lineage>
</organism>
<proteinExistence type="predicted"/>
<dbReference type="AlphaFoldDB" id="A0A1R4B8S5"/>
<protein>
    <recommendedName>
        <fullName evidence="3">DUF1127 domain-containing protein</fullName>
    </recommendedName>
</protein>
<dbReference type="RefSeq" id="WP_077315692.1">
    <property type="nucleotide sequence ID" value="NZ_AP024887.1"/>
</dbReference>
<name>A0A1R4B8S5_9VIBR</name>
<sequence length="84" mass="10125">MSQSLYLKVAVLLVRADIRLEQRRWQSQIRKQAQHLPFMTDFLLRDIGFDRSGYVLTMHTRPESAKIERRLYHIRRIISSRILT</sequence>
<evidence type="ECO:0000313" key="2">
    <source>
        <dbReference type="Proteomes" id="UP000189475"/>
    </source>
</evidence>